<evidence type="ECO:0000256" key="6">
    <source>
        <dbReference type="ARBA" id="ARBA00022692"/>
    </source>
</evidence>
<evidence type="ECO:0000256" key="5">
    <source>
        <dbReference type="ARBA" id="ARBA00022592"/>
    </source>
</evidence>
<evidence type="ECO:0000259" key="10">
    <source>
        <dbReference type="PROSITE" id="PS50928"/>
    </source>
</evidence>
<dbReference type="Pfam" id="PF00528">
    <property type="entry name" value="BPD_transp_1"/>
    <property type="match status" value="1"/>
</dbReference>
<keyword evidence="5" id="KW-0592">Phosphate transport</keyword>
<dbReference type="Gene3D" id="1.10.3720.10">
    <property type="entry name" value="MetI-like"/>
    <property type="match status" value="1"/>
</dbReference>
<feature type="domain" description="ABC transmembrane type-1" evidence="10">
    <location>
        <begin position="71"/>
        <end position="284"/>
    </location>
</feature>
<feature type="transmembrane region" description="Helical" evidence="9">
    <location>
        <begin position="118"/>
        <end position="136"/>
    </location>
</feature>
<reference evidence="11" key="2">
    <citation type="submission" date="2021-09" db="EMBL/GenBank/DDBJ databases">
        <authorList>
            <person name="Gilroy R."/>
        </authorList>
    </citation>
    <scope>NUCLEOTIDE SEQUENCE</scope>
    <source>
        <strain evidence="11">ChiGjej2B2-19336</strain>
    </source>
</reference>
<evidence type="ECO:0000256" key="9">
    <source>
        <dbReference type="RuleBase" id="RU363032"/>
    </source>
</evidence>
<keyword evidence="6 9" id="KW-0812">Transmembrane</keyword>
<feature type="transmembrane region" description="Helical" evidence="9">
    <location>
        <begin position="65"/>
        <end position="97"/>
    </location>
</feature>
<keyword evidence="7 9" id="KW-1133">Transmembrane helix</keyword>
<evidence type="ECO:0000313" key="11">
    <source>
        <dbReference type="EMBL" id="HJD96410.1"/>
    </source>
</evidence>
<evidence type="ECO:0000256" key="7">
    <source>
        <dbReference type="ARBA" id="ARBA00022989"/>
    </source>
</evidence>
<proteinExistence type="inferred from homology"/>
<evidence type="ECO:0000256" key="8">
    <source>
        <dbReference type="ARBA" id="ARBA00023136"/>
    </source>
</evidence>
<comment type="subcellular location">
    <subcellularLocation>
        <location evidence="1 9">Cell membrane</location>
        <topology evidence="1 9">Multi-pass membrane protein</topology>
    </subcellularLocation>
</comment>
<dbReference type="Proteomes" id="UP000698963">
    <property type="component" value="Unassembled WGS sequence"/>
</dbReference>
<dbReference type="RefSeq" id="WP_304120704.1">
    <property type="nucleotide sequence ID" value="NZ_DYZA01000037.1"/>
</dbReference>
<evidence type="ECO:0000256" key="4">
    <source>
        <dbReference type="ARBA" id="ARBA00022475"/>
    </source>
</evidence>
<feature type="transmembrane region" description="Helical" evidence="9">
    <location>
        <begin position="20"/>
        <end position="45"/>
    </location>
</feature>
<evidence type="ECO:0000256" key="2">
    <source>
        <dbReference type="ARBA" id="ARBA00007069"/>
    </source>
</evidence>
<evidence type="ECO:0000256" key="3">
    <source>
        <dbReference type="ARBA" id="ARBA00022448"/>
    </source>
</evidence>
<dbReference type="PANTHER" id="PTHR30425:SF1">
    <property type="entry name" value="PHOSPHATE TRANSPORT SYSTEM PERMEASE PROTEIN PSTC"/>
    <property type="match status" value="1"/>
</dbReference>
<feature type="transmembrane region" description="Helical" evidence="9">
    <location>
        <begin position="194"/>
        <end position="216"/>
    </location>
</feature>
<keyword evidence="3 9" id="KW-0813">Transport</keyword>
<feature type="transmembrane region" description="Helical" evidence="9">
    <location>
        <begin position="266"/>
        <end position="284"/>
    </location>
</feature>
<comment type="similarity">
    <text evidence="2">Belongs to the binding-protein-dependent transport system permease family. CysTW subfamily.</text>
</comment>
<dbReference type="CDD" id="cd06261">
    <property type="entry name" value="TM_PBP2"/>
    <property type="match status" value="1"/>
</dbReference>
<reference evidence="11" key="1">
    <citation type="journal article" date="2021" name="PeerJ">
        <title>Extensive microbial diversity within the chicken gut microbiome revealed by metagenomics and culture.</title>
        <authorList>
            <person name="Gilroy R."/>
            <person name="Ravi A."/>
            <person name="Getino M."/>
            <person name="Pursley I."/>
            <person name="Horton D.L."/>
            <person name="Alikhan N.F."/>
            <person name="Baker D."/>
            <person name="Gharbi K."/>
            <person name="Hall N."/>
            <person name="Watson M."/>
            <person name="Adriaenssens E.M."/>
            <person name="Foster-Nyarko E."/>
            <person name="Jarju S."/>
            <person name="Secka A."/>
            <person name="Antonio M."/>
            <person name="Oren A."/>
            <person name="Chaudhuri R.R."/>
            <person name="La Ragione R."/>
            <person name="Hildebrand F."/>
            <person name="Pallen M.J."/>
        </authorList>
    </citation>
    <scope>NUCLEOTIDE SEQUENCE</scope>
    <source>
        <strain evidence="11">ChiGjej2B2-19336</strain>
    </source>
</reference>
<protein>
    <submittedName>
        <fullName evidence="11">ABC transporter permease subunit</fullName>
    </submittedName>
</protein>
<dbReference type="InterPro" id="IPR051124">
    <property type="entry name" value="Phosphate_Transport_Permease"/>
</dbReference>
<keyword evidence="8 9" id="KW-0472">Membrane</keyword>
<dbReference type="EMBL" id="DYZA01000037">
    <property type="protein sequence ID" value="HJD96410.1"/>
    <property type="molecule type" value="Genomic_DNA"/>
</dbReference>
<dbReference type="PANTHER" id="PTHR30425">
    <property type="entry name" value="PHOSPHATE TRANSPORT SYSTEM PERMEASE PROTEIN PST"/>
    <property type="match status" value="1"/>
</dbReference>
<sequence>MRHFGLSGREGQGGEILLRLAVCLAMGGMALLFLMVFSFALPVFLQGGEGGGPFSWTWSPGQGRFGILPMVAGSLALGATAVFPGWAMGLCLCSWLLSPERGGRVGLCRRLVGGMVRVMTAVPTVVYGFAAVFLLAPALRRGLGGSGFSWLTASLMLSVLILPTVVLVLQAGLAPRLQAVELPGRAMGLSRLELLWHIVLPSSRATLLSAAVLGFGRAVGDTMLPLMLAGNAPVMPDSLLSGLRTLTAHMALVTSNEVGGAAYDSLFMAGLILLLVNAAVSFFLRRMGGGS</sequence>
<comment type="caution">
    <text evidence="11">The sequence shown here is derived from an EMBL/GenBank/DDBJ whole genome shotgun (WGS) entry which is preliminary data.</text>
</comment>
<dbReference type="PROSITE" id="PS50928">
    <property type="entry name" value="ABC_TM1"/>
    <property type="match status" value="1"/>
</dbReference>
<accession>A0A921DQD8</accession>
<evidence type="ECO:0000256" key="1">
    <source>
        <dbReference type="ARBA" id="ARBA00004651"/>
    </source>
</evidence>
<keyword evidence="4" id="KW-1003">Cell membrane</keyword>
<dbReference type="GO" id="GO:0055085">
    <property type="term" value="P:transmembrane transport"/>
    <property type="evidence" value="ECO:0007669"/>
    <property type="project" value="InterPro"/>
</dbReference>
<feature type="transmembrane region" description="Helical" evidence="9">
    <location>
        <begin position="148"/>
        <end position="173"/>
    </location>
</feature>
<dbReference type="InterPro" id="IPR035906">
    <property type="entry name" value="MetI-like_sf"/>
</dbReference>
<dbReference type="InterPro" id="IPR000515">
    <property type="entry name" value="MetI-like"/>
</dbReference>
<dbReference type="GO" id="GO:0006817">
    <property type="term" value="P:phosphate ion transport"/>
    <property type="evidence" value="ECO:0007669"/>
    <property type="project" value="UniProtKB-KW"/>
</dbReference>
<gene>
    <name evidence="11" type="ORF">K8W16_02025</name>
</gene>
<dbReference type="GO" id="GO:0005886">
    <property type="term" value="C:plasma membrane"/>
    <property type="evidence" value="ECO:0007669"/>
    <property type="project" value="UniProtKB-SubCell"/>
</dbReference>
<dbReference type="SUPFAM" id="SSF161098">
    <property type="entry name" value="MetI-like"/>
    <property type="match status" value="1"/>
</dbReference>
<name>A0A921DQD8_9BACT</name>
<evidence type="ECO:0000313" key="12">
    <source>
        <dbReference type="Proteomes" id="UP000698963"/>
    </source>
</evidence>
<dbReference type="AlphaFoldDB" id="A0A921DQD8"/>
<organism evidence="11 12">
    <name type="scientific">Mailhella massiliensis</name>
    <dbReference type="NCBI Taxonomy" id="1903261"/>
    <lineage>
        <taxon>Bacteria</taxon>
        <taxon>Pseudomonadati</taxon>
        <taxon>Thermodesulfobacteriota</taxon>
        <taxon>Desulfovibrionia</taxon>
        <taxon>Desulfovibrionales</taxon>
        <taxon>Desulfovibrionaceae</taxon>
        <taxon>Mailhella</taxon>
    </lineage>
</organism>